<dbReference type="PANTHER" id="PTHR33507">
    <property type="entry name" value="INNER MEMBRANE PROTEIN YBBJ"/>
    <property type="match status" value="1"/>
</dbReference>
<protein>
    <submittedName>
        <fullName evidence="7">NfeD family protein</fullName>
    </submittedName>
</protein>
<name>A0ABN5GEV9_PSEO1</name>
<dbReference type="Gene3D" id="2.40.50.140">
    <property type="entry name" value="Nucleic acid-binding proteins"/>
    <property type="match status" value="1"/>
</dbReference>
<dbReference type="Proteomes" id="UP000235315">
    <property type="component" value="Chromosome"/>
</dbReference>
<dbReference type="Pfam" id="PF01957">
    <property type="entry name" value="NfeD"/>
    <property type="match status" value="1"/>
</dbReference>
<dbReference type="InterPro" id="IPR012340">
    <property type="entry name" value="NA-bd_OB-fold"/>
</dbReference>
<dbReference type="EMBL" id="CP025738">
    <property type="protein sequence ID" value="AUO49407.1"/>
    <property type="molecule type" value="Genomic_DNA"/>
</dbReference>
<dbReference type="InterPro" id="IPR002810">
    <property type="entry name" value="NfeD-like_C"/>
</dbReference>
<evidence type="ECO:0000313" key="7">
    <source>
        <dbReference type="EMBL" id="AUO49407.1"/>
    </source>
</evidence>
<dbReference type="RefSeq" id="WP_014340769.1">
    <property type="nucleotide sequence ID" value="NC_016830.1"/>
</dbReference>
<evidence type="ECO:0000256" key="2">
    <source>
        <dbReference type="ARBA" id="ARBA00022692"/>
    </source>
</evidence>
<comment type="subcellular location">
    <subcellularLocation>
        <location evidence="1">Membrane</location>
        <topology evidence="1">Multi-pass membrane protein</topology>
    </subcellularLocation>
</comment>
<organism evidence="7 8">
    <name type="scientific">Pseudomonas ogarae (strain DSM 112162 / CECT 30235 / F113)</name>
    <dbReference type="NCBI Taxonomy" id="1114970"/>
    <lineage>
        <taxon>Bacteria</taxon>
        <taxon>Pseudomonadati</taxon>
        <taxon>Pseudomonadota</taxon>
        <taxon>Gammaproteobacteria</taxon>
        <taxon>Pseudomonadales</taxon>
        <taxon>Pseudomonadaceae</taxon>
        <taxon>Pseudomonas</taxon>
    </lineage>
</organism>
<evidence type="ECO:0000256" key="5">
    <source>
        <dbReference type="SAM" id="Phobius"/>
    </source>
</evidence>
<evidence type="ECO:0000259" key="6">
    <source>
        <dbReference type="Pfam" id="PF01957"/>
    </source>
</evidence>
<gene>
    <name evidence="7" type="ORF">C1C98_30165</name>
</gene>
<sequence>MWVFLQNMSYWDWLALGVILLILEVFGAGGYLLWIGMAAAAVGVLTFILPQMPWELQFLLFGLFAIATALYWWQRQRSAVRESDQPHLNLRGQELIGKVFQVHEAIVDGRGKIKVADSVWLAKGPESSVGTRVRVVAQDGAVLQVERADREVMELNGGAGNPTS</sequence>
<feature type="transmembrane region" description="Helical" evidence="5">
    <location>
        <begin position="12"/>
        <end position="34"/>
    </location>
</feature>
<evidence type="ECO:0000313" key="8">
    <source>
        <dbReference type="Proteomes" id="UP000235315"/>
    </source>
</evidence>
<reference evidence="7 8" key="1">
    <citation type="submission" date="2018-01" db="EMBL/GenBank/DDBJ databases">
        <title>Tropical forage species Digitaria eriantha prevents oxidative stress under low temperature conditions by the incorporation of polyhydroxybutyrate-producing endophytic bacteria.</title>
        <authorList>
            <person name="Stritzler M."/>
            <person name="Ayub N."/>
        </authorList>
    </citation>
    <scope>NUCLEOTIDE SEQUENCE [LARGE SCALE GENOMIC DNA]</scope>
    <source>
        <strain evidence="7 8">FR1</strain>
    </source>
</reference>
<feature type="domain" description="NfeD-like C-terminal" evidence="6">
    <location>
        <begin position="93"/>
        <end position="147"/>
    </location>
</feature>
<keyword evidence="4 5" id="KW-0472">Membrane</keyword>
<dbReference type="InterPro" id="IPR052165">
    <property type="entry name" value="Membrane_assoc_protease"/>
</dbReference>
<evidence type="ECO:0000256" key="3">
    <source>
        <dbReference type="ARBA" id="ARBA00022989"/>
    </source>
</evidence>
<keyword evidence="8" id="KW-1185">Reference proteome</keyword>
<keyword evidence="3 5" id="KW-1133">Transmembrane helix</keyword>
<dbReference type="PANTHER" id="PTHR33507:SF3">
    <property type="entry name" value="INNER MEMBRANE PROTEIN YBBJ"/>
    <property type="match status" value="1"/>
</dbReference>
<dbReference type="SUPFAM" id="SSF141322">
    <property type="entry name" value="NfeD domain-like"/>
    <property type="match status" value="1"/>
</dbReference>
<evidence type="ECO:0000256" key="1">
    <source>
        <dbReference type="ARBA" id="ARBA00004141"/>
    </source>
</evidence>
<proteinExistence type="predicted"/>
<evidence type="ECO:0000256" key="4">
    <source>
        <dbReference type="ARBA" id="ARBA00023136"/>
    </source>
</evidence>
<feature type="transmembrane region" description="Helical" evidence="5">
    <location>
        <begin position="54"/>
        <end position="73"/>
    </location>
</feature>
<accession>A0ABN5GEV9</accession>
<keyword evidence="2 5" id="KW-0812">Transmembrane</keyword>